<evidence type="ECO:0000256" key="7">
    <source>
        <dbReference type="ARBA" id="ARBA00022777"/>
    </source>
</evidence>
<name>A0A2N5EGP6_9GAMM</name>
<evidence type="ECO:0000256" key="6">
    <source>
        <dbReference type="ARBA" id="ARBA00022683"/>
    </source>
</evidence>
<keyword evidence="5" id="KW-0808">Transferase</keyword>
<keyword evidence="6" id="KW-0598">Phosphotransferase system</keyword>
<dbReference type="GO" id="GO:0005737">
    <property type="term" value="C:cytoplasm"/>
    <property type="evidence" value="ECO:0007669"/>
    <property type="project" value="UniProtKB-SubCell"/>
</dbReference>
<evidence type="ECO:0000313" key="12">
    <source>
        <dbReference type="EMBL" id="PLR41727.1"/>
    </source>
</evidence>
<dbReference type="CDD" id="cd00211">
    <property type="entry name" value="PTS_IIA_fru"/>
    <property type="match status" value="1"/>
</dbReference>
<accession>A0A2N5EGP6</accession>
<keyword evidence="7" id="KW-0418">Kinase</keyword>
<keyword evidence="4" id="KW-0597">Phosphoprotein</keyword>
<dbReference type="InterPro" id="IPR016152">
    <property type="entry name" value="PTrfase/Anion_transptr"/>
</dbReference>
<proteinExistence type="predicted"/>
<keyword evidence="13" id="KW-1185">Reference proteome</keyword>
<comment type="function">
    <text evidence="8">The phosphoenolpyruvate-dependent sugar phosphotransferase system (sugar PTS), a major carbohydrate active transport system, catalyzes the phosphorylation of incoming sugar substrates concomitantly with their translocation across the cell membrane. The enzyme II UlaABC PTS system is involved in ascorbate transport.</text>
</comment>
<dbReference type="Pfam" id="PF00359">
    <property type="entry name" value="PTS_EIIA_2"/>
    <property type="match status" value="1"/>
</dbReference>
<reference evidence="12 13" key="1">
    <citation type="submission" date="2017-12" db="EMBL/GenBank/DDBJ databases">
        <title>Characterization of six clinical isolates of Enterochimera gen. nov., a novel genus of the Yersiniaciae family and the three species Enterochimera arupensis sp. nov., Enterochimera coloradensis sp. nov, and Enterochimera californica sp. nov.</title>
        <authorList>
            <person name="Rossi A."/>
            <person name="Fisher M."/>
        </authorList>
    </citation>
    <scope>NUCLEOTIDE SEQUENCE [LARGE SCALE GENOMIC DNA]</scope>
    <source>
        <strain evidence="13">2015-Iso6</strain>
    </source>
</reference>
<evidence type="ECO:0000256" key="8">
    <source>
        <dbReference type="ARBA" id="ARBA00037387"/>
    </source>
</evidence>
<evidence type="ECO:0000256" key="9">
    <source>
        <dbReference type="ARBA" id="ARBA00041175"/>
    </source>
</evidence>
<keyword evidence="3" id="KW-0963">Cytoplasm</keyword>
<dbReference type="InterPro" id="IPR002178">
    <property type="entry name" value="PTS_EIIA_type-2_dom"/>
</dbReference>
<dbReference type="Gene3D" id="3.40.930.10">
    <property type="entry name" value="Mannitol-specific EII, Chain A"/>
    <property type="match status" value="1"/>
</dbReference>
<feature type="domain" description="PTS EIIA type-2" evidence="11">
    <location>
        <begin position="6"/>
        <end position="145"/>
    </location>
</feature>
<dbReference type="GO" id="GO:0016301">
    <property type="term" value="F:kinase activity"/>
    <property type="evidence" value="ECO:0007669"/>
    <property type="project" value="UniProtKB-KW"/>
</dbReference>
<dbReference type="Proteomes" id="UP000234240">
    <property type="component" value="Unassembled WGS sequence"/>
</dbReference>
<evidence type="ECO:0000259" key="11">
    <source>
        <dbReference type="PROSITE" id="PS51094"/>
    </source>
</evidence>
<dbReference type="PROSITE" id="PS51094">
    <property type="entry name" value="PTS_EIIA_TYPE_2"/>
    <property type="match status" value="1"/>
</dbReference>
<dbReference type="PANTHER" id="PTHR36203:SF1">
    <property type="entry name" value="ASCORBATE-SPECIFIC PTS SYSTEM EIIA COMPONENT"/>
    <property type="match status" value="1"/>
</dbReference>
<dbReference type="RefSeq" id="WP_101814575.1">
    <property type="nucleotide sequence ID" value="NZ_PJZF01000001.1"/>
</dbReference>
<dbReference type="PANTHER" id="PTHR36203">
    <property type="entry name" value="ASCORBATE-SPECIFIC PTS SYSTEM EIIA COMPONENT"/>
    <property type="match status" value="1"/>
</dbReference>
<dbReference type="OrthoDB" id="1634238at2"/>
<comment type="subcellular location">
    <subcellularLocation>
        <location evidence="1">Cytoplasm</location>
    </subcellularLocation>
</comment>
<dbReference type="GO" id="GO:0009401">
    <property type="term" value="P:phosphoenolpyruvate-dependent sugar phosphotransferase system"/>
    <property type="evidence" value="ECO:0007669"/>
    <property type="project" value="UniProtKB-KW"/>
</dbReference>
<comment type="caution">
    <text evidence="12">The sequence shown here is derived from an EMBL/GenBank/DDBJ whole genome shotgun (WGS) entry which is preliminary data.</text>
</comment>
<evidence type="ECO:0000256" key="5">
    <source>
        <dbReference type="ARBA" id="ARBA00022679"/>
    </source>
</evidence>
<dbReference type="InterPro" id="IPR051351">
    <property type="entry name" value="Ascorbate-PTS_EIIA_comp"/>
</dbReference>
<evidence type="ECO:0000256" key="1">
    <source>
        <dbReference type="ARBA" id="ARBA00004496"/>
    </source>
</evidence>
<evidence type="ECO:0000256" key="4">
    <source>
        <dbReference type="ARBA" id="ARBA00022553"/>
    </source>
</evidence>
<organism evidence="12 13">
    <name type="scientific">Chimaeribacter californicus</name>
    <dbReference type="NCBI Taxonomy" id="2060067"/>
    <lineage>
        <taxon>Bacteria</taxon>
        <taxon>Pseudomonadati</taxon>
        <taxon>Pseudomonadota</taxon>
        <taxon>Gammaproteobacteria</taxon>
        <taxon>Enterobacterales</taxon>
        <taxon>Yersiniaceae</taxon>
        <taxon>Chimaeribacter</taxon>
    </lineage>
</organism>
<dbReference type="EMBL" id="PJZF01000001">
    <property type="protein sequence ID" value="PLR41727.1"/>
    <property type="molecule type" value="Genomic_DNA"/>
</dbReference>
<gene>
    <name evidence="12" type="ORF">CYR55_02570</name>
</gene>
<dbReference type="AlphaFoldDB" id="A0A2N5EGP6"/>
<evidence type="ECO:0000256" key="10">
    <source>
        <dbReference type="ARBA" id="ARBA00042072"/>
    </source>
</evidence>
<sequence length="145" mass="16143">MTIKQLLMEANAIQVGVRESDWQQVLMLAARPLVENGYIHPAYYQAVISNTLAHGAYYVFDEGIAIPHARPECGVIKNCFSMVVLAEPIAFGDSERADIIIMFGATDSNSHIQEGIRAIMELLDNDVRLKKLRAATAWQQVVEIL</sequence>
<dbReference type="SUPFAM" id="SSF55804">
    <property type="entry name" value="Phoshotransferase/anion transport protein"/>
    <property type="match status" value="1"/>
</dbReference>
<keyword evidence="2" id="KW-0813">Transport</keyword>
<evidence type="ECO:0000313" key="13">
    <source>
        <dbReference type="Proteomes" id="UP000234240"/>
    </source>
</evidence>
<evidence type="ECO:0000256" key="3">
    <source>
        <dbReference type="ARBA" id="ARBA00022490"/>
    </source>
</evidence>
<protein>
    <recommendedName>
        <fullName evidence="9">Ascorbate-specific PTS system EIIA component</fullName>
    </recommendedName>
    <alternativeName>
        <fullName evidence="10">Ascorbate-specific phosphotransferase enzyme IIA component</fullName>
    </alternativeName>
</protein>
<evidence type="ECO:0000256" key="2">
    <source>
        <dbReference type="ARBA" id="ARBA00022448"/>
    </source>
</evidence>